<sequence>MDQNASKRIAVKTQNLYPLLPKKPAMEELSFFRVVTVGCEWIAIERDVGESSPFSSSQTQTTKTLKAPLFLPC</sequence>
<comment type="caution">
    <text evidence="1">The sequence shown here is derived from an EMBL/GenBank/DDBJ whole genome shotgun (WGS) entry which is preliminary data.</text>
</comment>
<dbReference type="EMBL" id="VEPZ02000231">
    <property type="protein sequence ID" value="KAE8729223.1"/>
    <property type="molecule type" value="Genomic_DNA"/>
</dbReference>
<gene>
    <name evidence="1" type="ORF">F3Y22_tig00003725pilonHSYRG00140</name>
</gene>
<name>A0A6A3CJ90_HIBSY</name>
<dbReference type="AlphaFoldDB" id="A0A6A3CJ90"/>
<protein>
    <submittedName>
        <fullName evidence="1">Uncharacterized protein</fullName>
    </submittedName>
</protein>
<proteinExistence type="predicted"/>
<evidence type="ECO:0000313" key="2">
    <source>
        <dbReference type="Proteomes" id="UP000436088"/>
    </source>
</evidence>
<evidence type="ECO:0000313" key="1">
    <source>
        <dbReference type="EMBL" id="KAE8729223.1"/>
    </source>
</evidence>
<keyword evidence="2" id="KW-1185">Reference proteome</keyword>
<dbReference type="Proteomes" id="UP000436088">
    <property type="component" value="Unassembled WGS sequence"/>
</dbReference>
<organism evidence="1 2">
    <name type="scientific">Hibiscus syriacus</name>
    <name type="common">Rose of Sharon</name>
    <dbReference type="NCBI Taxonomy" id="106335"/>
    <lineage>
        <taxon>Eukaryota</taxon>
        <taxon>Viridiplantae</taxon>
        <taxon>Streptophyta</taxon>
        <taxon>Embryophyta</taxon>
        <taxon>Tracheophyta</taxon>
        <taxon>Spermatophyta</taxon>
        <taxon>Magnoliopsida</taxon>
        <taxon>eudicotyledons</taxon>
        <taxon>Gunneridae</taxon>
        <taxon>Pentapetalae</taxon>
        <taxon>rosids</taxon>
        <taxon>malvids</taxon>
        <taxon>Malvales</taxon>
        <taxon>Malvaceae</taxon>
        <taxon>Malvoideae</taxon>
        <taxon>Hibiscus</taxon>
    </lineage>
</organism>
<accession>A0A6A3CJ90</accession>
<reference evidence="1" key="1">
    <citation type="submission" date="2019-09" db="EMBL/GenBank/DDBJ databases">
        <title>Draft genome information of white flower Hibiscus syriacus.</title>
        <authorList>
            <person name="Kim Y.-M."/>
        </authorList>
    </citation>
    <scope>NUCLEOTIDE SEQUENCE [LARGE SCALE GENOMIC DNA]</scope>
    <source>
        <strain evidence="1">YM2019G1</strain>
    </source>
</reference>